<feature type="compositionally biased region" description="Basic and acidic residues" evidence="1">
    <location>
        <begin position="105"/>
        <end position="115"/>
    </location>
</feature>
<organism evidence="2 3">
    <name type="scientific">Discina gigas</name>
    <dbReference type="NCBI Taxonomy" id="1032678"/>
    <lineage>
        <taxon>Eukaryota</taxon>
        <taxon>Fungi</taxon>
        <taxon>Dikarya</taxon>
        <taxon>Ascomycota</taxon>
        <taxon>Pezizomycotina</taxon>
        <taxon>Pezizomycetes</taxon>
        <taxon>Pezizales</taxon>
        <taxon>Discinaceae</taxon>
        <taxon>Discina</taxon>
    </lineage>
</organism>
<evidence type="ECO:0000256" key="1">
    <source>
        <dbReference type="SAM" id="MobiDB-lite"/>
    </source>
</evidence>
<dbReference type="Proteomes" id="UP001447188">
    <property type="component" value="Unassembled WGS sequence"/>
</dbReference>
<dbReference type="EMBL" id="JBBBZM010000659">
    <property type="protein sequence ID" value="KAL0630436.1"/>
    <property type="molecule type" value="Genomic_DNA"/>
</dbReference>
<gene>
    <name evidence="2" type="ORF">Q9L58_010717</name>
</gene>
<reference evidence="2 3" key="1">
    <citation type="submission" date="2024-02" db="EMBL/GenBank/DDBJ databases">
        <title>Discinaceae phylogenomics.</title>
        <authorList>
            <person name="Dirks A.C."/>
            <person name="James T.Y."/>
        </authorList>
    </citation>
    <scope>NUCLEOTIDE SEQUENCE [LARGE SCALE GENOMIC DNA]</scope>
    <source>
        <strain evidence="2 3">ACD0624</strain>
    </source>
</reference>
<keyword evidence="3" id="KW-1185">Reference proteome</keyword>
<evidence type="ECO:0000313" key="2">
    <source>
        <dbReference type="EMBL" id="KAL0630436.1"/>
    </source>
</evidence>
<comment type="caution">
    <text evidence="2">The sequence shown here is derived from an EMBL/GenBank/DDBJ whole genome shotgun (WGS) entry which is preliminary data.</text>
</comment>
<sequence length="286" mass="33102">MVSGKEIVRRLGFKSVTSPEWKAFIAQFRKEFLEPREEICRGYHYFLNTGNRIAWDQCIQQMFGQYPEIWAQTRFPGEGGVKERSQYGQAFLVSQTKKIRAARNLQEKQRTEPKNRKTKRKRANEAESTDHRPQIRRMGSEKSFLPTEMDSSEQRTMEFPGLLCLIRYEGVESIVPHDSVRRFNEVVEWILKEFDIPKVRNILIRVSTIIQDPGLREIMGPGLYMINTNAHDQASWNTAILNAHLNRDLSQGCLKFVVVAVETEAVEDEGTDTEMIADEGTDIEMI</sequence>
<feature type="region of interest" description="Disordered" evidence="1">
    <location>
        <begin position="102"/>
        <end position="151"/>
    </location>
</feature>
<feature type="non-terminal residue" evidence="2">
    <location>
        <position position="286"/>
    </location>
</feature>
<proteinExistence type="predicted"/>
<protein>
    <submittedName>
        <fullName evidence="2">Uncharacterized protein</fullName>
    </submittedName>
</protein>
<name>A0ABR3G3Q9_9PEZI</name>
<accession>A0ABR3G3Q9</accession>
<feature type="compositionally biased region" description="Basic and acidic residues" evidence="1">
    <location>
        <begin position="123"/>
        <end position="133"/>
    </location>
</feature>
<evidence type="ECO:0000313" key="3">
    <source>
        <dbReference type="Proteomes" id="UP001447188"/>
    </source>
</evidence>